<evidence type="ECO:0000313" key="3">
    <source>
        <dbReference type="Proteomes" id="UP000599523"/>
    </source>
</evidence>
<name>A0A972JCS6_9RHOO</name>
<keyword evidence="3" id="KW-1185">Reference proteome</keyword>
<sequence>MDIRIRDLAKRDLPMISQWLNAEHVRGSWGDPEGNLRLLSEPSASGHWRGIIEADGRAVGLVMWQHPTREELDVASLNDIPTSVIDIDIMIGEIDALGRGVGSGAIRLVAEAVLSDASVPFVIGCAHVDNLVSQGAFRRAGFRKDREFDDVPNGLYVLMVRDRTA</sequence>
<dbReference type="SUPFAM" id="SSF55729">
    <property type="entry name" value="Acyl-CoA N-acyltransferases (Nat)"/>
    <property type="match status" value="1"/>
</dbReference>
<protein>
    <submittedName>
        <fullName evidence="2">GNAT family N-acetyltransferase</fullName>
    </submittedName>
</protein>
<dbReference type="RefSeq" id="WP_168989443.1">
    <property type="nucleotide sequence ID" value="NZ_CAWPHM010000064.1"/>
</dbReference>
<dbReference type="EMBL" id="WTVM01000158">
    <property type="protein sequence ID" value="NMG04807.1"/>
    <property type="molecule type" value="Genomic_DNA"/>
</dbReference>
<gene>
    <name evidence="2" type="ORF">GPA21_17795</name>
</gene>
<comment type="caution">
    <text evidence="2">The sequence shown here is derived from an EMBL/GenBank/DDBJ whole genome shotgun (WGS) entry which is preliminary data.</text>
</comment>
<dbReference type="PROSITE" id="PS51186">
    <property type="entry name" value="GNAT"/>
    <property type="match status" value="1"/>
</dbReference>
<feature type="domain" description="N-acetyltransferase" evidence="1">
    <location>
        <begin position="3"/>
        <end position="164"/>
    </location>
</feature>
<dbReference type="Proteomes" id="UP000599523">
    <property type="component" value="Unassembled WGS sequence"/>
</dbReference>
<dbReference type="InterPro" id="IPR000182">
    <property type="entry name" value="GNAT_dom"/>
</dbReference>
<accession>A0A972JCS6</accession>
<dbReference type="AlphaFoldDB" id="A0A972JCS6"/>
<dbReference type="Pfam" id="PF13523">
    <property type="entry name" value="Acetyltransf_8"/>
    <property type="match status" value="1"/>
</dbReference>
<dbReference type="Gene3D" id="3.40.630.30">
    <property type="match status" value="1"/>
</dbReference>
<dbReference type="InterPro" id="IPR016181">
    <property type="entry name" value="Acyl_CoA_acyltransferase"/>
</dbReference>
<dbReference type="GO" id="GO:0016747">
    <property type="term" value="F:acyltransferase activity, transferring groups other than amino-acyl groups"/>
    <property type="evidence" value="ECO:0007669"/>
    <property type="project" value="InterPro"/>
</dbReference>
<organism evidence="2 3">
    <name type="scientific">Azoarcus taiwanensis</name>
    <dbReference type="NCBI Taxonomy" id="666964"/>
    <lineage>
        <taxon>Bacteria</taxon>
        <taxon>Pseudomonadati</taxon>
        <taxon>Pseudomonadota</taxon>
        <taxon>Betaproteobacteria</taxon>
        <taxon>Rhodocyclales</taxon>
        <taxon>Zoogloeaceae</taxon>
        <taxon>Azoarcus</taxon>
    </lineage>
</organism>
<reference evidence="2" key="1">
    <citation type="submission" date="2019-12" db="EMBL/GenBank/DDBJ databases">
        <title>Comparative genomics gives insights into the taxonomy of the Azoarcus-Aromatoleum group and reveals separate origins of nif in the plant-associated Azoarcus and non-plant-associated Aromatoleum sub-groups.</title>
        <authorList>
            <person name="Lafos M."/>
            <person name="Maluk M."/>
            <person name="Batista M."/>
            <person name="Junghare M."/>
            <person name="Carmona M."/>
            <person name="Faoro H."/>
            <person name="Cruz L.M."/>
            <person name="Battistoni F."/>
            <person name="De Souza E."/>
            <person name="Pedrosa F."/>
            <person name="Chen W.-M."/>
            <person name="Poole P.S."/>
            <person name="Dixon R.A."/>
            <person name="James E.K."/>
        </authorList>
    </citation>
    <scope>NUCLEOTIDE SEQUENCE</scope>
    <source>
        <strain evidence="2">NSC3</strain>
    </source>
</reference>
<evidence type="ECO:0000313" key="2">
    <source>
        <dbReference type="EMBL" id="NMG04807.1"/>
    </source>
</evidence>
<proteinExistence type="predicted"/>
<evidence type="ECO:0000259" key="1">
    <source>
        <dbReference type="PROSITE" id="PS51186"/>
    </source>
</evidence>